<keyword evidence="1" id="KW-1133">Transmembrane helix</keyword>
<evidence type="ECO:0000313" key="2">
    <source>
        <dbReference type="EMBL" id="PZD74061.1"/>
    </source>
</evidence>
<gene>
    <name evidence="2" type="ORF">C1752_01571</name>
</gene>
<keyword evidence="1" id="KW-0472">Membrane</keyword>
<dbReference type="Proteomes" id="UP000248857">
    <property type="component" value="Unassembled WGS sequence"/>
</dbReference>
<evidence type="ECO:0000313" key="3">
    <source>
        <dbReference type="Proteomes" id="UP000248857"/>
    </source>
</evidence>
<keyword evidence="3" id="KW-1185">Reference proteome</keyword>
<protein>
    <submittedName>
        <fullName evidence="2">Uncharacterized protein</fullName>
    </submittedName>
</protein>
<dbReference type="EMBL" id="PQWO01000004">
    <property type="protein sequence ID" value="PZD74061.1"/>
    <property type="molecule type" value="Genomic_DNA"/>
</dbReference>
<feature type="transmembrane region" description="Helical" evidence="1">
    <location>
        <begin position="20"/>
        <end position="38"/>
    </location>
</feature>
<organism evidence="2 3">
    <name type="scientific">Acaryochloris thomasi RCC1774</name>
    <dbReference type="NCBI Taxonomy" id="1764569"/>
    <lineage>
        <taxon>Bacteria</taxon>
        <taxon>Bacillati</taxon>
        <taxon>Cyanobacteriota</taxon>
        <taxon>Cyanophyceae</taxon>
        <taxon>Acaryochloridales</taxon>
        <taxon>Acaryochloridaceae</taxon>
        <taxon>Acaryochloris</taxon>
        <taxon>Acaryochloris thomasi</taxon>
    </lineage>
</organism>
<dbReference type="AlphaFoldDB" id="A0A2W1K081"/>
<keyword evidence="1" id="KW-0812">Transmembrane</keyword>
<evidence type="ECO:0000256" key="1">
    <source>
        <dbReference type="SAM" id="Phobius"/>
    </source>
</evidence>
<comment type="caution">
    <text evidence="2">The sequence shown here is derived from an EMBL/GenBank/DDBJ whole genome shotgun (WGS) entry which is preliminary data.</text>
</comment>
<reference evidence="2 3" key="1">
    <citation type="journal article" date="2018" name="Sci. Rep.">
        <title>A novel species of the marine cyanobacterium Acaryochloris with a unique pigment content and lifestyle.</title>
        <authorList>
            <person name="Partensky F."/>
            <person name="Six C."/>
            <person name="Ratin M."/>
            <person name="Garczarek L."/>
            <person name="Vaulot D."/>
            <person name="Probert I."/>
            <person name="Calteau A."/>
            <person name="Gourvil P."/>
            <person name="Marie D."/>
            <person name="Grebert T."/>
            <person name="Bouchier C."/>
            <person name="Le Panse S."/>
            <person name="Gachenot M."/>
            <person name="Rodriguez F."/>
            <person name="Garrido J.L."/>
        </authorList>
    </citation>
    <scope>NUCLEOTIDE SEQUENCE [LARGE SCALE GENOMIC DNA]</scope>
    <source>
        <strain evidence="2 3">RCC1774</strain>
    </source>
</reference>
<name>A0A2W1K081_9CYAN</name>
<sequence>MTLLLQLSHRLHSKRPFCSFLFNLSGFSFLWLVQPFPLPY</sequence>
<proteinExistence type="predicted"/>
<accession>A0A2W1K081</accession>